<proteinExistence type="predicted"/>
<comment type="caution">
    <text evidence="2">The sequence shown here is derived from an EMBL/GenBank/DDBJ whole genome shotgun (WGS) entry which is preliminary data.</text>
</comment>
<dbReference type="Proteomes" id="UP000583387">
    <property type="component" value="Unassembled WGS sequence"/>
</dbReference>
<dbReference type="RefSeq" id="WP_187673126.1">
    <property type="nucleotide sequence ID" value="NZ_CAJFCI010000079.1"/>
</dbReference>
<sequence length="234" mass="25387">MRVSILQHVPFEGFGRIGEWLDHHAASVRLHYLYAGAQPPAVDDFDLLIVLGGPMSVHDEAEHPWLVAEKALIRAALDAGRRVLGICLGAQLLAQALGAEVRQGVAEIGWWPLEKHLRAAESPLGRMLPQRLMAMHWHGETFDLPAGAIPLYGSAACANQGFVWQERAIGLQCHLESTPESIQALLDACPQDLERKGAVEDAAAIRAGFPHCSAMAPTLLRLLNYLTGPHAALT</sequence>
<dbReference type="Gene3D" id="3.40.50.880">
    <property type="match status" value="1"/>
</dbReference>
<dbReference type="PROSITE" id="PS51273">
    <property type="entry name" value="GATASE_TYPE_1"/>
    <property type="match status" value="1"/>
</dbReference>
<reference evidence="2 3" key="1">
    <citation type="submission" date="2020-08" db="EMBL/GenBank/DDBJ databases">
        <authorList>
            <person name="Criscuolo A."/>
        </authorList>
    </citation>
    <scope>NUCLEOTIDE SEQUENCE [LARGE SCALE GENOMIC DNA]</scope>
    <source>
        <strain evidence="2">CIP111764</strain>
    </source>
</reference>
<dbReference type="Pfam" id="PF00117">
    <property type="entry name" value="GATase"/>
    <property type="match status" value="1"/>
</dbReference>
<feature type="domain" description="Glutamine amidotransferase" evidence="1">
    <location>
        <begin position="42"/>
        <end position="181"/>
    </location>
</feature>
<evidence type="ECO:0000313" key="3">
    <source>
        <dbReference type="Proteomes" id="UP000583387"/>
    </source>
</evidence>
<dbReference type="FunFam" id="3.40.50.880:FF:000033">
    <property type="entry name" value="Glutamine amidotransferase class-I"/>
    <property type="match status" value="1"/>
</dbReference>
<dbReference type="InterPro" id="IPR017926">
    <property type="entry name" value="GATASE"/>
</dbReference>
<name>A0A7U7ERR3_9GAMM</name>
<evidence type="ECO:0000259" key="1">
    <source>
        <dbReference type="Pfam" id="PF00117"/>
    </source>
</evidence>
<dbReference type="PANTHER" id="PTHR42695">
    <property type="entry name" value="GLUTAMINE AMIDOTRANSFERASE YLR126C-RELATED"/>
    <property type="match status" value="1"/>
</dbReference>
<dbReference type="PANTHER" id="PTHR42695:SF5">
    <property type="entry name" value="GLUTAMINE AMIDOTRANSFERASE YLR126C-RELATED"/>
    <property type="match status" value="1"/>
</dbReference>
<accession>A0A7U7ERR3</accession>
<protein>
    <recommendedName>
        <fullName evidence="1">Glutamine amidotransferase domain-containing protein</fullName>
    </recommendedName>
</protein>
<keyword evidence="3" id="KW-1185">Reference proteome</keyword>
<gene>
    <name evidence="2" type="ORF">PSEWESI4_04130</name>
</gene>
<evidence type="ECO:0000313" key="2">
    <source>
        <dbReference type="EMBL" id="CAD5109816.1"/>
    </source>
</evidence>
<organism evidence="2 3">
    <name type="scientific">Zestomonas carbonaria</name>
    <dbReference type="NCBI Taxonomy" id="2762745"/>
    <lineage>
        <taxon>Bacteria</taxon>
        <taxon>Pseudomonadati</taxon>
        <taxon>Pseudomonadota</taxon>
        <taxon>Gammaproteobacteria</taxon>
        <taxon>Pseudomonadales</taxon>
        <taxon>Pseudomonadaceae</taxon>
        <taxon>Zestomonas</taxon>
    </lineage>
</organism>
<dbReference type="InterPro" id="IPR044992">
    <property type="entry name" value="ChyE-like"/>
</dbReference>
<dbReference type="GO" id="GO:0005829">
    <property type="term" value="C:cytosol"/>
    <property type="evidence" value="ECO:0007669"/>
    <property type="project" value="TreeGrafter"/>
</dbReference>
<dbReference type="InterPro" id="IPR029062">
    <property type="entry name" value="Class_I_gatase-like"/>
</dbReference>
<dbReference type="CDD" id="cd01741">
    <property type="entry name" value="GATase1_1"/>
    <property type="match status" value="1"/>
</dbReference>
<dbReference type="EMBL" id="CAJFCI010000079">
    <property type="protein sequence ID" value="CAD5109816.1"/>
    <property type="molecule type" value="Genomic_DNA"/>
</dbReference>
<dbReference type="SUPFAM" id="SSF52317">
    <property type="entry name" value="Class I glutamine amidotransferase-like"/>
    <property type="match status" value="1"/>
</dbReference>
<dbReference type="AlphaFoldDB" id="A0A7U7ERR3"/>